<evidence type="ECO:0000313" key="4">
    <source>
        <dbReference type="Proteomes" id="UP000297245"/>
    </source>
</evidence>
<sequence length="499" mass="55156">MSSIVMRVLDDSFFRTASGLAGAGPGCTFHNANSLDKYVFSAFNGTLILYTARQANQSSKATLTLYTNTLSEDWPGTFIEFYGITPPPQFDGPFLFFDYAVMSVGELEDLDDQTIIVDDSNTEIQWGGNWEEKRNYTVTGPGQFTTIMSGSGAEVGPLHARPHGNGTHESDNVGDYFIFQFQGDSKIEHCVTLVELNIFTLGSSILVAGITPLNRTYQMSTASNDPFQDGPVGNFHLKLNFTLDGHSQAVVFTSDRLSQLGGTPHFPYFQNNSLVEGNHTLIMTVDDVTGDTAVVIDYLTYKPSFATLKDKPTFPPIIFNDNSTSAPNSSQSPDPPPGSRSNKGIIAGSVVGGVASISLLALGVWLLYKKKQVRHWQLDQRGSMNAPSITQAMSNLIVEPFLFQNPTHPLPRKDTSSIPQVQPPSLAVSWEPSPLQHAELRRQREELEETMQNFESQSVDRNSDQNLVTQDQMREMLTRIDVLTREMGRYVEPPGYDSR</sequence>
<name>A0A4S8L4A7_DENBC</name>
<evidence type="ECO:0000256" key="2">
    <source>
        <dbReference type="SAM" id="Phobius"/>
    </source>
</evidence>
<gene>
    <name evidence="3" type="ORF">K435DRAFT_807556</name>
</gene>
<evidence type="ECO:0000256" key="1">
    <source>
        <dbReference type="SAM" id="MobiDB-lite"/>
    </source>
</evidence>
<dbReference type="EMBL" id="ML179666">
    <property type="protein sequence ID" value="THU83382.1"/>
    <property type="molecule type" value="Genomic_DNA"/>
</dbReference>
<proteinExistence type="predicted"/>
<keyword evidence="4" id="KW-1185">Reference proteome</keyword>
<protein>
    <submittedName>
        <fullName evidence="3">Uncharacterized protein</fullName>
    </submittedName>
</protein>
<organism evidence="3 4">
    <name type="scientific">Dendrothele bispora (strain CBS 962.96)</name>
    <dbReference type="NCBI Taxonomy" id="1314807"/>
    <lineage>
        <taxon>Eukaryota</taxon>
        <taxon>Fungi</taxon>
        <taxon>Dikarya</taxon>
        <taxon>Basidiomycota</taxon>
        <taxon>Agaricomycotina</taxon>
        <taxon>Agaricomycetes</taxon>
        <taxon>Agaricomycetidae</taxon>
        <taxon>Agaricales</taxon>
        <taxon>Agaricales incertae sedis</taxon>
        <taxon>Dendrothele</taxon>
    </lineage>
</organism>
<evidence type="ECO:0000313" key="3">
    <source>
        <dbReference type="EMBL" id="THU83382.1"/>
    </source>
</evidence>
<dbReference type="OrthoDB" id="3265734at2759"/>
<reference evidence="3 4" key="1">
    <citation type="journal article" date="2019" name="Nat. Ecol. Evol.">
        <title>Megaphylogeny resolves global patterns of mushroom evolution.</title>
        <authorList>
            <person name="Varga T."/>
            <person name="Krizsan K."/>
            <person name="Foldi C."/>
            <person name="Dima B."/>
            <person name="Sanchez-Garcia M."/>
            <person name="Sanchez-Ramirez S."/>
            <person name="Szollosi G.J."/>
            <person name="Szarkandi J.G."/>
            <person name="Papp V."/>
            <person name="Albert L."/>
            <person name="Andreopoulos W."/>
            <person name="Angelini C."/>
            <person name="Antonin V."/>
            <person name="Barry K.W."/>
            <person name="Bougher N.L."/>
            <person name="Buchanan P."/>
            <person name="Buyck B."/>
            <person name="Bense V."/>
            <person name="Catcheside P."/>
            <person name="Chovatia M."/>
            <person name="Cooper J."/>
            <person name="Damon W."/>
            <person name="Desjardin D."/>
            <person name="Finy P."/>
            <person name="Geml J."/>
            <person name="Haridas S."/>
            <person name="Hughes K."/>
            <person name="Justo A."/>
            <person name="Karasinski D."/>
            <person name="Kautmanova I."/>
            <person name="Kiss B."/>
            <person name="Kocsube S."/>
            <person name="Kotiranta H."/>
            <person name="LaButti K.M."/>
            <person name="Lechner B.E."/>
            <person name="Liimatainen K."/>
            <person name="Lipzen A."/>
            <person name="Lukacs Z."/>
            <person name="Mihaltcheva S."/>
            <person name="Morgado L.N."/>
            <person name="Niskanen T."/>
            <person name="Noordeloos M.E."/>
            <person name="Ohm R.A."/>
            <person name="Ortiz-Santana B."/>
            <person name="Ovrebo C."/>
            <person name="Racz N."/>
            <person name="Riley R."/>
            <person name="Savchenko A."/>
            <person name="Shiryaev A."/>
            <person name="Soop K."/>
            <person name="Spirin V."/>
            <person name="Szebenyi C."/>
            <person name="Tomsovsky M."/>
            <person name="Tulloss R.E."/>
            <person name="Uehling J."/>
            <person name="Grigoriev I.V."/>
            <person name="Vagvolgyi C."/>
            <person name="Papp T."/>
            <person name="Martin F.M."/>
            <person name="Miettinen O."/>
            <person name="Hibbett D.S."/>
            <person name="Nagy L.G."/>
        </authorList>
    </citation>
    <scope>NUCLEOTIDE SEQUENCE [LARGE SCALE GENOMIC DNA]</scope>
    <source>
        <strain evidence="3 4">CBS 962.96</strain>
    </source>
</reference>
<keyword evidence="2" id="KW-0472">Membrane</keyword>
<feature type="compositionally biased region" description="Polar residues" evidence="1">
    <location>
        <begin position="320"/>
        <end position="332"/>
    </location>
</feature>
<dbReference type="AlphaFoldDB" id="A0A4S8L4A7"/>
<dbReference type="Proteomes" id="UP000297245">
    <property type="component" value="Unassembled WGS sequence"/>
</dbReference>
<feature type="transmembrane region" description="Helical" evidence="2">
    <location>
        <begin position="345"/>
        <end position="368"/>
    </location>
</feature>
<keyword evidence="2" id="KW-0812">Transmembrane</keyword>
<keyword evidence="2" id="KW-1133">Transmembrane helix</keyword>
<feature type="region of interest" description="Disordered" evidence="1">
    <location>
        <begin position="318"/>
        <end position="344"/>
    </location>
</feature>
<accession>A0A4S8L4A7</accession>